<feature type="transmembrane region" description="Helical" evidence="1">
    <location>
        <begin position="344"/>
        <end position="367"/>
    </location>
</feature>
<dbReference type="Gene3D" id="3.80.10.10">
    <property type="entry name" value="Ribonuclease Inhibitor"/>
    <property type="match status" value="1"/>
</dbReference>
<name>A0A812BIA1_ACAPH</name>
<evidence type="ECO:0000313" key="3">
    <source>
        <dbReference type="EMBL" id="CAE1234010.1"/>
    </source>
</evidence>
<sequence length="383" mass="45559">MPDKILLQIFSFLKHKELGKIARVCKRWRLIAYDSRLWQAVSLRPEFSGLHINSIEALLALINIRFGNTLRYIELPCELITAPVLHDLANKCPNLRYMTLDFSNAMQLHDFNDLNAFPCNLRSLCLCLSEVIFLEGFMRRIYSCLSSLEVLHLIGTFELSSDAEEENYEKSNKFSLFAIFWLFFFLGISDSFFSSSFSISLFSFFPFDHYTPSHFYIFYLSFTLFLFIHYIFFFFSSLFSHFYTFYPSFHKLSPFSIISSLSFLSSFLSLLFFLSFLFFPPHILLFFAFSYLLHFTSLSSYFYIFLFILYFFSAHSFSFSYLLFYTLLLLHTLFFHIMPSPLFFFIHSFFSFSPFSLFLLFSFLTYFTSFNFFFHADLNSFLF</sequence>
<evidence type="ECO:0000256" key="1">
    <source>
        <dbReference type="SAM" id="Phobius"/>
    </source>
</evidence>
<feature type="transmembrane region" description="Helical" evidence="1">
    <location>
        <begin position="291"/>
        <end position="312"/>
    </location>
</feature>
<comment type="caution">
    <text evidence="3">The sequence shown here is derived from an EMBL/GenBank/DDBJ whole genome shotgun (WGS) entry which is preliminary data.</text>
</comment>
<dbReference type="SMART" id="SM00256">
    <property type="entry name" value="FBOX"/>
    <property type="match status" value="1"/>
</dbReference>
<dbReference type="OrthoDB" id="3219396at2759"/>
<keyword evidence="4" id="KW-1185">Reference proteome</keyword>
<organism evidence="3 4">
    <name type="scientific">Acanthosepion pharaonis</name>
    <name type="common">Pharaoh cuttlefish</name>
    <name type="synonym">Sepia pharaonis</name>
    <dbReference type="NCBI Taxonomy" id="158019"/>
    <lineage>
        <taxon>Eukaryota</taxon>
        <taxon>Metazoa</taxon>
        <taxon>Spiralia</taxon>
        <taxon>Lophotrochozoa</taxon>
        <taxon>Mollusca</taxon>
        <taxon>Cephalopoda</taxon>
        <taxon>Coleoidea</taxon>
        <taxon>Decapodiformes</taxon>
        <taxon>Sepiida</taxon>
        <taxon>Sepiina</taxon>
        <taxon>Sepiidae</taxon>
        <taxon>Acanthosepion</taxon>
    </lineage>
</organism>
<keyword evidence="1" id="KW-0812">Transmembrane</keyword>
<feature type="transmembrane region" description="Helical" evidence="1">
    <location>
        <begin position="319"/>
        <end position="338"/>
    </location>
</feature>
<feature type="transmembrane region" description="Helical" evidence="1">
    <location>
        <begin position="217"/>
        <end position="243"/>
    </location>
</feature>
<dbReference type="GO" id="GO:0031398">
    <property type="term" value="P:positive regulation of protein ubiquitination"/>
    <property type="evidence" value="ECO:0007669"/>
    <property type="project" value="TreeGrafter"/>
</dbReference>
<proteinExistence type="predicted"/>
<gene>
    <name evidence="3" type="ORF">SPHA_19207</name>
</gene>
<protein>
    <recommendedName>
        <fullName evidence="2">F-box domain-containing protein</fullName>
    </recommendedName>
</protein>
<feature type="domain" description="F-box" evidence="2">
    <location>
        <begin position="1"/>
        <end position="41"/>
    </location>
</feature>
<dbReference type="Proteomes" id="UP000597762">
    <property type="component" value="Unassembled WGS sequence"/>
</dbReference>
<keyword evidence="1" id="KW-0472">Membrane</keyword>
<dbReference type="InterPro" id="IPR001810">
    <property type="entry name" value="F-box_dom"/>
</dbReference>
<dbReference type="InterPro" id="IPR036047">
    <property type="entry name" value="F-box-like_dom_sf"/>
</dbReference>
<evidence type="ECO:0000259" key="2">
    <source>
        <dbReference type="PROSITE" id="PS50181"/>
    </source>
</evidence>
<feature type="transmembrane region" description="Helical" evidence="1">
    <location>
        <begin position="176"/>
        <end position="205"/>
    </location>
</feature>
<dbReference type="PROSITE" id="PS50181">
    <property type="entry name" value="FBOX"/>
    <property type="match status" value="1"/>
</dbReference>
<evidence type="ECO:0000313" key="4">
    <source>
        <dbReference type="Proteomes" id="UP000597762"/>
    </source>
</evidence>
<dbReference type="EMBL" id="CAHIKZ030000697">
    <property type="protein sequence ID" value="CAE1234010.1"/>
    <property type="molecule type" value="Genomic_DNA"/>
</dbReference>
<feature type="transmembrane region" description="Helical" evidence="1">
    <location>
        <begin position="255"/>
        <end position="279"/>
    </location>
</feature>
<dbReference type="PANTHER" id="PTHR20933:SF4">
    <property type="entry name" value="F-BOX INVOLVED IN POLYQ PATHOGENESIS, ISOFORM A"/>
    <property type="match status" value="1"/>
</dbReference>
<dbReference type="Pfam" id="PF12937">
    <property type="entry name" value="F-box-like"/>
    <property type="match status" value="1"/>
</dbReference>
<accession>A0A812BIA1</accession>
<dbReference type="PANTHER" id="PTHR20933">
    <property type="entry name" value="F-BOX ONLY PROTEIN 33"/>
    <property type="match status" value="1"/>
</dbReference>
<reference evidence="3" key="1">
    <citation type="submission" date="2021-01" db="EMBL/GenBank/DDBJ databases">
        <authorList>
            <person name="Li R."/>
            <person name="Bekaert M."/>
        </authorList>
    </citation>
    <scope>NUCLEOTIDE SEQUENCE</scope>
    <source>
        <strain evidence="3">Farmed</strain>
    </source>
</reference>
<keyword evidence="1" id="KW-1133">Transmembrane helix</keyword>
<dbReference type="AlphaFoldDB" id="A0A812BIA1"/>
<dbReference type="InterPro" id="IPR032675">
    <property type="entry name" value="LRR_dom_sf"/>
</dbReference>
<dbReference type="SUPFAM" id="SSF81383">
    <property type="entry name" value="F-box domain"/>
    <property type="match status" value="1"/>
</dbReference>